<name>A0A5J4RLR4_9ZZZZ</name>
<dbReference type="EMBL" id="SNRY01001077">
    <property type="protein sequence ID" value="KAA6333741.1"/>
    <property type="molecule type" value="Genomic_DNA"/>
</dbReference>
<organism evidence="2">
    <name type="scientific">termite gut metagenome</name>
    <dbReference type="NCBI Taxonomy" id="433724"/>
    <lineage>
        <taxon>unclassified sequences</taxon>
        <taxon>metagenomes</taxon>
        <taxon>organismal metagenomes</taxon>
    </lineage>
</organism>
<protein>
    <submittedName>
        <fullName evidence="2">Uncharacterized protein</fullName>
    </submittedName>
</protein>
<gene>
    <name evidence="2" type="ORF">EZS27_017873</name>
</gene>
<keyword evidence="1" id="KW-0175">Coiled coil</keyword>
<sequence>MSISASEQSLNSLKQNTKDTMTEFEAVFPAMMELCVHLTTIGADSIEKKDTILAFFSKVENLLIGSHFILHELMASLRLLLNTTIVYEKRYHTQSINLGICEAYNYFFGNKNDGVWSLLKPDVLALDNPILHSYVAIIDAELEKLGVKHCNKIMRNSTAHYDNPIKRYDLLNSITDEDVYCKAVSQFMLIHLRISQISTIIFAIISQITLNNSPENIEQEKPMLDIKAFVEEKLADKLSSNEELANISSESLTNVSDNIDFLYNNHLNIEKIKEYLDTKVTQAPTNIEVFYQLILLRMMVGFIRCDLTCAIRAYLSSISSIERSLHLRRIYLTEVSALTHLYGYNEEKKTKSLWSQLMAIDIDYNENELASLNEKLEELTSGLDSTCRNLHTHFREDEKLNILKRYEAYKNLNQIAEINKAHKLLYLCKNIEDYTMSALTRIGKKEQQESQKQKDRFNTMFKNLRNITMESKISEAMKIQSITMLDEMERKLASLFDVKKDLGN</sequence>
<dbReference type="AlphaFoldDB" id="A0A5J4RLR4"/>
<feature type="coiled-coil region" evidence="1">
    <location>
        <begin position="362"/>
        <end position="389"/>
    </location>
</feature>
<reference evidence="2" key="1">
    <citation type="submission" date="2019-03" db="EMBL/GenBank/DDBJ databases">
        <title>Single cell metagenomics reveals metabolic interactions within the superorganism composed of flagellate Streblomastix strix and complex community of Bacteroidetes bacteria on its surface.</title>
        <authorList>
            <person name="Treitli S.C."/>
            <person name="Kolisko M."/>
            <person name="Husnik F."/>
            <person name="Keeling P."/>
            <person name="Hampl V."/>
        </authorList>
    </citation>
    <scope>NUCLEOTIDE SEQUENCE</scope>
    <source>
        <strain evidence="2">STM</strain>
    </source>
</reference>
<proteinExistence type="predicted"/>
<comment type="caution">
    <text evidence="2">The sequence shown here is derived from an EMBL/GenBank/DDBJ whole genome shotgun (WGS) entry which is preliminary data.</text>
</comment>
<evidence type="ECO:0000313" key="2">
    <source>
        <dbReference type="EMBL" id="KAA6333741.1"/>
    </source>
</evidence>
<accession>A0A5J4RLR4</accession>
<evidence type="ECO:0000256" key="1">
    <source>
        <dbReference type="SAM" id="Coils"/>
    </source>
</evidence>